<sequence length="149" mass="17027">MIPVATKGEYRVSHEGDNCVLLRCRPNNTETIMTTQEAGKQKDVIAKCKGRVLTAGLGLGYFVEAMEDKDDVKTVTVIEKSQEVIDLVWPHIRHKKAKLICGDIWEYKLGDFDCAYIDIWTEQNTEEVEEMKKKVAHIPKVMIWGQNCK</sequence>
<organism evidence="1">
    <name type="scientific">marine sediment metagenome</name>
    <dbReference type="NCBI Taxonomy" id="412755"/>
    <lineage>
        <taxon>unclassified sequences</taxon>
        <taxon>metagenomes</taxon>
        <taxon>ecological metagenomes</taxon>
    </lineage>
</organism>
<dbReference type="AlphaFoldDB" id="A0A0F9LR53"/>
<comment type="caution">
    <text evidence="1">The sequence shown here is derived from an EMBL/GenBank/DDBJ whole genome shotgun (WGS) entry which is preliminary data.</text>
</comment>
<protein>
    <recommendedName>
        <fullName evidence="2">PABS domain-containing protein</fullName>
    </recommendedName>
</protein>
<proteinExistence type="predicted"/>
<name>A0A0F9LR53_9ZZZZ</name>
<dbReference type="EMBL" id="LAZR01005953">
    <property type="protein sequence ID" value="KKM95863.1"/>
    <property type="molecule type" value="Genomic_DNA"/>
</dbReference>
<accession>A0A0F9LR53</accession>
<evidence type="ECO:0000313" key="1">
    <source>
        <dbReference type="EMBL" id="KKM95863.1"/>
    </source>
</evidence>
<reference evidence="1" key="1">
    <citation type="journal article" date="2015" name="Nature">
        <title>Complex archaea that bridge the gap between prokaryotes and eukaryotes.</title>
        <authorList>
            <person name="Spang A."/>
            <person name="Saw J.H."/>
            <person name="Jorgensen S.L."/>
            <person name="Zaremba-Niedzwiedzka K."/>
            <person name="Martijn J."/>
            <person name="Lind A.E."/>
            <person name="van Eijk R."/>
            <person name="Schleper C."/>
            <person name="Guy L."/>
            <person name="Ettema T.J."/>
        </authorList>
    </citation>
    <scope>NUCLEOTIDE SEQUENCE</scope>
</reference>
<dbReference type="InterPro" id="IPR029063">
    <property type="entry name" value="SAM-dependent_MTases_sf"/>
</dbReference>
<evidence type="ECO:0008006" key="2">
    <source>
        <dbReference type="Google" id="ProtNLM"/>
    </source>
</evidence>
<dbReference type="Gene3D" id="3.40.50.150">
    <property type="entry name" value="Vaccinia Virus protein VP39"/>
    <property type="match status" value="1"/>
</dbReference>
<dbReference type="SUPFAM" id="SSF53335">
    <property type="entry name" value="S-adenosyl-L-methionine-dependent methyltransferases"/>
    <property type="match status" value="1"/>
</dbReference>
<gene>
    <name evidence="1" type="ORF">LCGC14_1183840</name>
</gene>